<evidence type="ECO:0000256" key="13">
    <source>
        <dbReference type="ARBA" id="ARBA00023136"/>
    </source>
</evidence>
<keyword evidence="5" id="KW-0597">Phosphoprotein</keyword>
<keyword evidence="8" id="KW-0547">Nucleotide-binding</keyword>
<evidence type="ECO:0000256" key="2">
    <source>
        <dbReference type="ARBA" id="ARBA00004651"/>
    </source>
</evidence>
<evidence type="ECO:0000256" key="11">
    <source>
        <dbReference type="ARBA" id="ARBA00022989"/>
    </source>
</evidence>
<comment type="subcellular location">
    <subcellularLocation>
        <location evidence="2">Cell membrane</location>
        <topology evidence="2">Multi-pass membrane protein</topology>
    </subcellularLocation>
</comment>
<keyword evidence="11 14" id="KW-1133">Transmembrane helix</keyword>
<dbReference type="InterPro" id="IPR003661">
    <property type="entry name" value="HisK_dim/P_dom"/>
</dbReference>
<evidence type="ECO:0000313" key="17">
    <source>
        <dbReference type="EMBL" id="SCS86705.1"/>
    </source>
</evidence>
<protein>
    <recommendedName>
        <fullName evidence="3">histidine kinase</fullName>
        <ecNumber evidence="3">2.7.13.3</ecNumber>
    </recommendedName>
</protein>
<dbReference type="EC" id="2.7.13.3" evidence="3"/>
<evidence type="ECO:0000256" key="14">
    <source>
        <dbReference type="SAM" id="Phobius"/>
    </source>
</evidence>
<keyword evidence="4" id="KW-1003">Cell membrane</keyword>
<dbReference type="GO" id="GO:0000155">
    <property type="term" value="F:phosphorelay sensor kinase activity"/>
    <property type="evidence" value="ECO:0007669"/>
    <property type="project" value="InterPro"/>
</dbReference>
<evidence type="ECO:0000313" key="16">
    <source>
        <dbReference type="EMBL" id="SCS66159.1"/>
    </source>
</evidence>
<dbReference type="Gene3D" id="3.30.565.10">
    <property type="entry name" value="Histidine kinase-like ATPase, C-terminal domain"/>
    <property type="match status" value="1"/>
</dbReference>
<evidence type="ECO:0000313" key="18">
    <source>
        <dbReference type="Proteomes" id="UP000095412"/>
    </source>
</evidence>
<sequence>MNKRFTFKFIKYILLYFIISTILFITGFIGFIYILSLGTQTELNDLDSAFLELQLKDTQDDKPAPSPNVKRMAKKENAEIYIVDKQGNYIYPNETGNIKSKILNNIYHTNSIRYLSSPENKYVYLIYIFENEEKVHIKNKNSINTQQLIQSTENEGLNKYHFNIENNHLNFIKNTTQRKYVDDTIGNATNINLWLWILVIIISNLLISIIISIILSKRLSNPLIFHINWVENLAKGKLYKPESKYNHKKIQKTYKELNTSITALNNQLLEDKFYQERIQYYKRKWISQISHDLKSPLTSIYGYSKLLSSNNFEENKYLKLISNKAEYMNTLIDKLNSDFNMETQQMEIQKERFNLYQTIMKINKTLGYNKINISFEMPKDISFYGNKLYFERLLINLISNSIEHNKQNPNINIIFSEDNKYLKINYFDDGNGLGNKKLPDLINTNYTTKMNIQNSGLGFSIIYDSVKFHDGIIKINNSVKGASFTIWLKQNT</sequence>
<evidence type="ECO:0000256" key="8">
    <source>
        <dbReference type="ARBA" id="ARBA00022741"/>
    </source>
</evidence>
<reference evidence="16 19" key="1">
    <citation type="submission" date="2016-09" db="EMBL/GenBank/DDBJ databases">
        <authorList>
            <consortium name="Pathogen Informatics"/>
        </authorList>
    </citation>
    <scope>NUCLEOTIDE SEQUENCE [LARGE SCALE GENOMIC DNA]</scope>
    <source>
        <strain evidence="16 19">82B</strain>
    </source>
</reference>
<keyword evidence="10" id="KW-0067">ATP-binding</keyword>
<dbReference type="SMART" id="SM00388">
    <property type="entry name" value="HisKA"/>
    <property type="match status" value="1"/>
</dbReference>
<dbReference type="Gene3D" id="1.10.287.130">
    <property type="match status" value="1"/>
</dbReference>
<dbReference type="AlphaFoldDB" id="A0A1D4LKF3"/>
<dbReference type="EMBL" id="FMPI01000007">
    <property type="protein sequence ID" value="SCS86705.1"/>
    <property type="molecule type" value="Genomic_DNA"/>
</dbReference>
<dbReference type="InterPro" id="IPR036890">
    <property type="entry name" value="HATPase_C_sf"/>
</dbReference>
<dbReference type="CDD" id="cd00075">
    <property type="entry name" value="HATPase"/>
    <property type="match status" value="1"/>
</dbReference>
<evidence type="ECO:0000256" key="7">
    <source>
        <dbReference type="ARBA" id="ARBA00022692"/>
    </source>
</evidence>
<accession>A0A1D4LKF3</accession>
<keyword evidence="6 16" id="KW-0808">Transferase</keyword>
<evidence type="ECO:0000256" key="1">
    <source>
        <dbReference type="ARBA" id="ARBA00000085"/>
    </source>
</evidence>
<evidence type="ECO:0000256" key="10">
    <source>
        <dbReference type="ARBA" id="ARBA00022840"/>
    </source>
</evidence>
<dbReference type="RefSeq" id="WP_069995452.1">
    <property type="nucleotide sequence ID" value="NZ_FMPG01000002.1"/>
</dbReference>
<dbReference type="PROSITE" id="PS50109">
    <property type="entry name" value="HIS_KIN"/>
    <property type="match status" value="1"/>
</dbReference>
<dbReference type="Pfam" id="PF02518">
    <property type="entry name" value="HATPase_c"/>
    <property type="match status" value="1"/>
</dbReference>
<reference evidence="17 18" key="2">
    <citation type="submission" date="2016-09" db="EMBL/GenBank/DDBJ databases">
        <authorList>
            <consortium name="Pathogen Informatics"/>
            <person name="Sun Q."/>
            <person name="Inoue M."/>
        </authorList>
    </citation>
    <scope>NUCLEOTIDE SEQUENCE [LARGE SCALE GENOMIC DNA]</scope>
    <source>
        <strain evidence="17 18">82C</strain>
    </source>
</reference>
<dbReference type="InterPro" id="IPR005467">
    <property type="entry name" value="His_kinase_dom"/>
</dbReference>
<organism evidence="16 19">
    <name type="scientific">Staphylococcus caeli</name>
    <dbReference type="NCBI Taxonomy" id="2201815"/>
    <lineage>
        <taxon>Bacteria</taxon>
        <taxon>Bacillati</taxon>
        <taxon>Bacillota</taxon>
        <taxon>Bacilli</taxon>
        <taxon>Bacillales</taxon>
        <taxon>Staphylococcaceae</taxon>
        <taxon>Staphylococcus</taxon>
    </lineage>
</organism>
<feature type="transmembrane region" description="Helical" evidence="14">
    <location>
        <begin position="12"/>
        <end position="35"/>
    </location>
</feature>
<evidence type="ECO:0000256" key="9">
    <source>
        <dbReference type="ARBA" id="ARBA00022777"/>
    </source>
</evidence>
<dbReference type="OrthoDB" id="368131at2"/>
<dbReference type="PANTHER" id="PTHR45528:SF1">
    <property type="entry name" value="SENSOR HISTIDINE KINASE CPXA"/>
    <property type="match status" value="1"/>
</dbReference>
<feature type="transmembrane region" description="Helical" evidence="14">
    <location>
        <begin position="193"/>
        <end position="215"/>
    </location>
</feature>
<dbReference type="InterPro" id="IPR050398">
    <property type="entry name" value="HssS/ArlS-like"/>
</dbReference>
<keyword evidence="7 14" id="KW-0812">Transmembrane</keyword>
<evidence type="ECO:0000256" key="4">
    <source>
        <dbReference type="ARBA" id="ARBA00022475"/>
    </source>
</evidence>
<dbReference type="CDD" id="cd00082">
    <property type="entry name" value="HisKA"/>
    <property type="match status" value="1"/>
</dbReference>
<dbReference type="Pfam" id="PF00512">
    <property type="entry name" value="HisKA"/>
    <property type="match status" value="1"/>
</dbReference>
<dbReference type="PANTHER" id="PTHR45528">
    <property type="entry name" value="SENSOR HISTIDINE KINASE CPXA"/>
    <property type="match status" value="1"/>
</dbReference>
<keyword evidence="9 16" id="KW-0418">Kinase</keyword>
<gene>
    <name evidence="16" type="primary">phoR_2</name>
    <name evidence="16" type="ORF">SAMEA2297795_00923</name>
    <name evidence="17" type="ORF">SAMEA2297796_01280</name>
</gene>
<keyword evidence="12" id="KW-0902">Two-component regulatory system</keyword>
<dbReference type="Proteomes" id="UP000095768">
    <property type="component" value="Unassembled WGS sequence"/>
</dbReference>
<dbReference type="SUPFAM" id="SSF47384">
    <property type="entry name" value="Homodimeric domain of signal transducing histidine kinase"/>
    <property type="match status" value="1"/>
</dbReference>
<dbReference type="SUPFAM" id="SSF55874">
    <property type="entry name" value="ATPase domain of HSP90 chaperone/DNA topoisomerase II/histidine kinase"/>
    <property type="match status" value="1"/>
</dbReference>
<dbReference type="GO" id="GO:0005886">
    <property type="term" value="C:plasma membrane"/>
    <property type="evidence" value="ECO:0007669"/>
    <property type="project" value="UniProtKB-SubCell"/>
</dbReference>
<dbReference type="InterPro" id="IPR003594">
    <property type="entry name" value="HATPase_dom"/>
</dbReference>
<feature type="domain" description="Histidine kinase" evidence="15">
    <location>
        <begin position="288"/>
        <end position="492"/>
    </location>
</feature>
<dbReference type="EMBL" id="FMPG01000002">
    <property type="protein sequence ID" value="SCS66159.1"/>
    <property type="molecule type" value="Genomic_DNA"/>
</dbReference>
<keyword evidence="13 14" id="KW-0472">Membrane</keyword>
<name>A0A1D4LKF3_9STAP</name>
<dbReference type="Proteomes" id="UP000095412">
    <property type="component" value="Unassembled WGS sequence"/>
</dbReference>
<evidence type="ECO:0000256" key="6">
    <source>
        <dbReference type="ARBA" id="ARBA00022679"/>
    </source>
</evidence>
<dbReference type="InterPro" id="IPR036097">
    <property type="entry name" value="HisK_dim/P_sf"/>
</dbReference>
<proteinExistence type="predicted"/>
<keyword evidence="18" id="KW-1185">Reference proteome</keyword>
<comment type="catalytic activity">
    <reaction evidence="1">
        <text>ATP + protein L-histidine = ADP + protein N-phospho-L-histidine.</text>
        <dbReference type="EC" id="2.7.13.3"/>
    </reaction>
</comment>
<dbReference type="SMART" id="SM00387">
    <property type="entry name" value="HATPase_c"/>
    <property type="match status" value="1"/>
</dbReference>
<evidence type="ECO:0000256" key="3">
    <source>
        <dbReference type="ARBA" id="ARBA00012438"/>
    </source>
</evidence>
<evidence type="ECO:0000259" key="15">
    <source>
        <dbReference type="PROSITE" id="PS50109"/>
    </source>
</evidence>
<dbReference type="GO" id="GO:0005524">
    <property type="term" value="F:ATP binding"/>
    <property type="evidence" value="ECO:0007669"/>
    <property type="project" value="UniProtKB-KW"/>
</dbReference>
<evidence type="ECO:0000256" key="12">
    <source>
        <dbReference type="ARBA" id="ARBA00023012"/>
    </source>
</evidence>
<evidence type="ECO:0000313" key="19">
    <source>
        <dbReference type="Proteomes" id="UP000095768"/>
    </source>
</evidence>
<evidence type="ECO:0000256" key="5">
    <source>
        <dbReference type="ARBA" id="ARBA00022553"/>
    </source>
</evidence>